<dbReference type="GO" id="GO:0005509">
    <property type="term" value="F:calcium ion binding"/>
    <property type="evidence" value="ECO:0007669"/>
    <property type="project" value="InterPro"/>
</dbReference>
<dbReference type="InterPro" id="IPR011049">
    <property type="entry name" value="Serralysin-like_metalloprot_C"/>
</dbReference>
<dbReference type="PANTHER" id="PTHR38340">
    <property type="entry name" value="S-LAYER PROTEIN"/>
    <property type="match status" value="1"/>
</dbReference>
<comment type="cofactor">
    <cofactor evidence="1">
        <name>Ca(2+)</name>
        <dbReference type="ChEBI" id="CHEBI:29108"/>
    </cofactor>
</comment>
<evidence type="ECO:0000256" key="1">
    <source>
        <dbReference type="ARBA" id="ARBA00001913"/>
    </source>
</evidence>
<protein>
    <submittedName>
        <fullName evidence="7">Hemolysin-type calcium-binding repeat-containing protein</fullName>
    </submittedName>
</protein>
<keyword evidence="4" id="KW-0677">Repeat</keyword>
<dbReference type="GO" id="GO:0005615">
    <property type="term" value="C:extracellular space"/>
    <property type="evidence" value="ECO:0007669"/>
    <property type="project" value="InterPro"/>
</dbReference>
<dbReference type="Gene3D" id="2.150.10.10">
    <property type="entry name" value="Serralysin-like metalloprotease, C-terminal"/>
    <property type="match status" value="2"/>
</dbReference>
<dbReference type="InterPro" id="IPR001343">
    <property type="entry name" value="Hemolysn_Ca-bd"/>
</dbReference>
<dbReference type="InterPro" id="IPR013858">
    <property type="entry name" value="Peptidase_M10B_C"/>
</dbReference>
<evidence type="ECO:0000313" key="8">
    <source>
        <dbReference type="Proteomes" id="UP000198977"/>
    </source>
</evidence>
<dbReference type="PROSITE" id="PS00330">
    <property type="entry name" value="HEMOLYSIN_CALCIUM"/>
    <property type="match status" value="3"/>
</dbReference>
<dbReference type="Proteomes" id="UP000198977">
    <property type="component" value="Unassembled WGS sequence"/>
</dbReference>
<dbReference type="SUPFAM" id="SSF51120">
    <property type="entry name" value="beta-Roll"/>
    <property type="match status" value="2"/>
</dbReference>
<keyword evidence="3" id="KW-0964">Secreted</keyword>
<proteinExistence type="predicted"/>
<dbReference type="RefSeq" id="WP_093924738.1">
    <property type="nucleotide sequence ID" value="NZ_FOMW01000011.1"/>
</dbReference>
<dbReference type="SUPFAM" id="SSF63829">
    <property type="entry name" value="Calcium-dependent phosphotriesterase"/>
    <property type="match status" value="1"/>
</dbReference>
<organism evidence="7 8">
    <name type="scientific">Sulfitobacter brevis</name>
    <dbReference type="NCBI Taxonomy" id="74348"/>
    <lineage>
        <taxon>Bacteria</taxon>
        <taxon>Pseudomonadati</taxon>
        <taxon>Pseudomonadota</taxon>
        <taxon>Alphaproteobacteria</taxon>
        <taxon>Rhodobacterales</taxon>
        <taxon>Roseobacteraceae</taxon>
        <taxon>Sulfitobacter</taxon>
    </lineage>
</organism>
<dbReference type="PANTHER" id="PTHR38340:SF1">
    <property type="entry name" value="S-LAYER PROTEIN"/>
    <property type="match status" value="1"/>
</dbReference>
<dbReference type="SUPFAM" id="SSF50956">
    <property type="entry name" value="Thermostable phytase (3-phytase)"/>
    <property type="match status" value="1"/>
</dbReference>
<dbReference type="AlphaFoldDB" id="A0A1I2E1D6"/>
<evidence type="ECO:0000256" key="3">
    <source>
        <dbReference type="ARBA" id="ARBA00022525"/>
    </source>
</evidence>
<gene>
    <name evidence="7" type="ORF">SAMN04488523_11188</name>
</gene>
<sequence>MHLIQDGHVATGDITLTTNIQDMQVVTSSNGSVCLYASTGANGGITAWRLDEGALPVAVDHVYFPPWMSAAVDGLGSLMGSGDQIAIGGDDASSLLSYGISNDGQITALEQSGDLISGTDRITAITSVVLGATNVVYIADQGTAQLVGYRENASGELTAIGNSARIATGPATVVEHTQAHNTDFLLAASSGDEGITSYRIGDTGALQEVGFAGADTGLGIATPTAMEVIQAYGQSFVLVGAAGSSSITVMRLDAQGALEVTDHRIDGLATRFDGITALAVAQHDDRVFVVAGGADDGLSLFTLLPDGRLVSLSTLAHETGAGLMNVQDIAVTMIGDTLRVLVTSATDAGISQYTADLSDLGAVVRGHDGTLNGTAGDDLIEAAGRSATMNGGNGDDVLVAQQAGSTMTGGNGADTFVLSADAGTYHITDFQAGVDQLDISDFAMLRSVGQIGHEATASGARLTFRDTVIDLTSSNGNPLTLEGIFGGGFDWADRIVPMPYSDPQPEPQLEDSTPATPDDEINGSTGDTVDSGTGEYQLSGGAGNDLLEGGVNNDALNGNAGRDTLVGGTGDDTLRGGTGFDHLEGGAGNDFLHGGFGADTFIFSGIVNNDRIADFTPGTDHIAINGMGLDFESLDLAQACSDVVIALDSGEVRLVNTDLADLGTGDFWFM</sequence>
<feature type="region of interest" description="Disordered" evidence="5">
    <location>
        <begin position="496"/>
        <end position="554"/>
    </location>
</feature>
<evidence type="ECO:0000256" key="5">
    <source>
        <dbReference type="SAM" id="MobiDB-lite"/>
    </source>
</evidence>
<feature type="domain" description="Peptidase M10 serralysin C-terminal" evidence="6">
    <location>
        <begin position="391"/>
        <end position="446"/>
    </location>
</feature>
<accession>A0A1I2E1D6</accession>
<dbReference type="Pfam" id="PF00353">
    <property type="entry name" value="HemolysinCabind"/>
    <property type="match status" value="3"/>
</dbReference>
<dbReference type="PRINTS" id="PR00313">
    <property type="entry name" value="CABNDNGRPT"/>
</dbReference>
<keyword evidence="8" id="KW-1185">Reference proteome</keyword>
<reference evidence="7 8" key="1">
    <citation type="submission" date="2016-10" db="EMBL/GenBank/DDBJ databases">
        <authorList>
            <person name="de Groot N.N."/>
        </authorList>
    </citation>
    <scope>NUCLEOTIDE SEQUENCE [LARGE SCALE GENOMIC DNA]</scope>
    <source>
        <strain evidence="7 8">DSM 11443</strain>
    </source>
</reference>
<dbReference type="Pfam" id="PF08548">
    <property type="entry name" value="Peptidase_M10_C"/>
    <property type="match status" value="1"/>
</dbReference>
<dbReference type="InterPro" id="IPR015943">
    <property type="entry name" value="WD40/YVTN_repeat-like_dom_sf"/>
</dbReference>
<dbReference type="EMBL" id="FOMW01000011">
    <property type="protein sequence ID" value="SFE86742.1"/>
    <property type="molecule type" value="Genomic_DNA"/>
</dbReference>
<dbReference type="InterPro" id="IPR050557">
    <property type="entry name" value="RTX_toxin/Mannuronan_C5-epim"/>
</dbReference>
<dbReference type="InterPro" id="IPR018511">
    <property type="entry name" value="Hemolysin-typ_Ca-bd_CS"/>
</dbReference>
<dbReference type="STRING" id="74348.SAMN04488523_11188"/>
<evidence type="ECO:0000256" key="4">
    <source>
        <dbReference type="ARBA" id="ARBA00022737"/>
    </source>
</evidence>
<evidence type="ECO:0000259" key="6">
    <source>
        <dbReference type="Pfam" id="PF08548"/>
    </source>
</evidence>
<name>A0A1I2E1D6_9RHOB</name>
<dbReference type="OrthoDB" id="9342475at2"/>
<evidence type="ECO:0000256" key="2">
    <source>
        <dbReference type="ARBA" id="ARBA00004613"/>
    </source>
</evidence>
<feature type="compositionally biased region" description="Low complexity" evidence="5">
    <location>
        <begin position="523"/>
        <end position="534"/>
    </location>
</feature>
<evidence type="ECO:0000313" key="7">
    <source>
        <dbReference type="EMBL" id="SFE86742.1"/>
    </source>
</evidence>
<comment type="subcellular location">
    <subcellularLocation>
        <location evidence="2">Secreted</location>
    </subcellularLocation>
</comment>
<dbReference type="Gene3D" id="2.130.10.10">
    <property type="entry name" value="YVTN repeat-like/Quinoprotein amine dehydrogenase"/>
    <property type="match status" value="1"/>
</dbReference>